<feature type="non-terminal residue" evidence="1">
    <location>
        <position position="1"/>
    </location>
</feature>
<name>X1IV48_9ZZZZ</name>
<protein>
    <submittedName>
        <fullName evidence="1">Uncharacterized protein</fullName>
    </submittedName>
</protein>
<evidence type="ECO:0000313" key="1">
    <source>
        <dbReference type="EMBL" id="GAH69954.1"/>
    </source>
</evidence>
<dbReference type="AlphaFoldDB" id="X1IV48"/>
<organism evidence="1">
    <name type="scientific">marine sediment metagenome</name>
    <dbReference type="NCBI Taxonomy" id="412755"/>
    <lineage>
        <taxon>unclassified sequences</taxon>
        <taxon>metagenomes</taxon>
        <taxon>ecological metagenomes</taxon>
    </lineage>
</organism>
<gene>
    <name evidence="1" type="ORF">S03H2_51018</name>
</gene>
<sequence length="99" mass="11554">VHIGGFISALLSFSNTIIGEETGAKLKEINFGNQQFYVISKSNVVFAFLVENMNQLLQRYMYLIADEFLFDFRNYIKEFNGDVTPFNEFESKINQYFII</sequence>
<accession>X1IV48</accession>
<comment type="caution">
    <text evidence="1">The sequence shown here is derived from an EMBL/GenBank/DDBJ whole genome shotgun (WGS) entry which is preliminary data.</text>
</comment>
<proteinExistence type="predicted"/>
<reference evidence="1" key="1">
    <citation type="journal article" date="2014" name="Front. Microbiol.">
        <title>High frequency of phylogenetically diverse reductive dehalogenase-homologous genes in deep subseafloor sedimentary metagenomes.</title>
        <authorList>
            <person name="Kawai M."/>
            <person name="Futagami T."/>
            <person name="Toyoda A."/>
            <person name="Takaki Y."/>
            <person name="Nishi S."/>
            <person name="Hori S."/>
            <person name="Arai W."/>
            <person name="Tsubouchi T."/>
            <person name="Morono Y."/>
            <person name="Uchiyama I."/>
            <person name="Ito T."/>
            <person name="Fujiyama A."/>
            <person name="Inagaki F."/>
            <person name="Takami H."/>
        </authorList>
    </citation>
    <scope>NUCLEOTIDE SEQUENCE</scope>
    <source>
        <strain evidence="1">Expedition CK06-06</strain>
    </source>
</reference>
<dbReference type="EMBL" id="BARU01032342">
    <property type="protein sequence ID" value="GAH69954.1"/>
    <property type="molecule type" value="Genomic_DNA"/>
</dbReference>